<protein>
    <submittedName>
        <fullName evidence="1">Uncharacterized protein</fullName>
    </submittedName>
</protein>
<proteinExistence type="predicted"/>
<dbReference type="Proteomes" id="UP000323917">
    <property type="component" value="Chromosome"/>
</dbReference>
<reference evidence="1 2" key="1">
    <citation type="submission" date="2019-08" db="EMBL/GenBank/DDBJ databases">
        <title>Deep-cultivation of Planctomycetes and their phenomic and genomic characterization uncovers novel biology.</title>
        <authorList>
            <person name="Wiegand S."/>
            <person name="Jogler M."/>
            <person name="Boedeker C."/>
            <person name="Pinto D."/>
            <person name="Vollmers J."/>
            <person name="Rivas-Marin E."/>
            <person name="Kohn T."/>
            <person name="Peeters S.H."/>
            <person name="Heuer A."/>
            <person name="Rast P."/>
            <person name="Oberbeckmann S."/>
            <person name="Bunk B."/>
            <person name="Jeske O."/>
            <person name="Meyerdierks A."/>
            <person name="Storesund J.E."/>
            <person name="Kallscheuer N."/>
            <person name="Luecker S."/>
            <person name="Lage O.M."/>
            <person name="Pohl T."/>
            <person name="Merkel B.J."/>
            <person name="Hornburger P."/>
            <person name="Mueller R.-W."/>
            <person name="Bruemmer F."/>
            <person name="Labrenz M."/>
            <person name="Spormann A.M."/>
            <person name="Op den Camp H."/>
            <person name="Overmann J."/>
            <person name="Amann R."/>
            <person name="Jetten M.S.M."/>
            <person name="Mascher T."/>
            <person name="Medema M.H."/>
            <person name="Devos D.P."/>
            <person name="Kaster A.-K."/>
            <person name="Ovreas L."/>
            <person name="Rohde M."/>
            <person name="Galperin M.Y."/>
            <person name="Jogler C."/>
        </authorList>
    </citation>
    <scope>NUCLEOTIDE SEQUENCE [LARGE SCALE GENOMIC DNA]</scope>
    <source>
        <strain evidence="1 2">Pr1d</strain>
    </source>
</reference>
<name>A0A5B9QBE4_9BACT</name>
<dbReference type="AlphaFoldDB" id="A0A5B9QBE4"/>
<dbReference type="RefSeq" id="WP_148074622.1">
    <property type="nucleotide sequence ID" value="NZ_CP042913.1"/>
</dbReference>
<sequence length="264" mass="31620">MAREEYRYLIDNSAGLVRIIEKTIHYKPWYATGVVSERFRDCPLEHDRRMIKLYQTDAPKWDTWRRKKQGLARYKYVRFENRWWLFASSGERSLMEERNQVHHIRDVPIKFEGYSISLKQGGYERRSREERIRVNREWDAYKEAKARGKQAAKPPRAKRHQRQVASVRIERGALKGLELEAITLARKGKRHQVATWFFQLEFSPYRPVYEQQKTILRKVNKVLGARSIVKLPTSIIRWKRENTPAYVAIETATESEFDQPIVRR</sequence>
<accession>A0A5B9QBE4</accession>
<dbReference type="KEGG" id="bgok:Pr1d_35600"/>
<evidence type="ECO:0000313" key="1">
    <source>
        <dbReference type="EMBL" id="QEG36248.1"/>
    </source>
</evidence>
<dbReference type="EMBL" id="CP042913">
    <property type="protein sequence ID" value="QEG36248.1"/>
    <property type="molecule type" value="Genomic_DNA"/>
</dbReference>
<gene>
    <name evidence="1" type="ORF">Pr1d_35600</name>
</gene>
<organism evidence="1 2">
    <name type="scientific">Bythopirellula goksoeyrii</name>
    <dbReference type="NCBI Taxonomy" id="1400387"/>
    <lineage>
        <taxon>Bacteria</taxon>
        <taxon>Pseudomonadati</taxon>
        <taxon>Planctomycetota</taxon>
        <taxon>Planctomycetia</taxon>
        <taxon>Pirellulales</taxon>
        <taxon>Lacipirellulaceae</taxon>
        <taxon>Bythopirellula</taxon>
    </lineage>
</organism>
<evidence type="ECO:0000313" key="2">
    <source>
        <dbReference type="Proteomes" id="UP000323917"/>
    </source>
</evidence>
<keyword evidence="2" id="KW-1185">Reference proteome</keyword>